<dbReference type="AlphaFoldDB" id="A0A8X6G3X7"/>
<evidence type="ECO:0000256" key="2">
    <source>
        <dbReference type="PROSITE-ProRule" id="PRU00047"/>
    </source>
</evidence>
<keyword evidence="3" id="KW-0175">Coiled coil</keyword>
<proteinExistence type="predicted"/>
<gene>
    <name evidence="5" type="primary">X975_19749</name>
    <name evidence="5" type="ORF">TNCT_383641</name>
</gene>
<reference evidence="5" key="1">
    <citation type="submission" date="2020-07" db="EMBL/GenBank/DDBJ databases">
        <title>Multicomponent nature underlies the extraordinary mechanical properties of spider dragline silk.</title>
        <authorList>
            <person name="Kono N."/>
            <person name="Nakamura H."/>
            <person name="Mori M."/>
            <person name="Yoshida Y."/>
            <person name="Ohtoshi R."/>
            <person name="Malay A.D."/>
            <person name="Moran D.A.P."/>
            <person name="Tomita M."/>
            <person name="Numata K."/>
            <person name="Arakawa K."/>
        </authorList>
    </citation>
    <scope>NUCLEOTIDE SEQUENCE</scope>
</reference>
<evidence type="ECO:0000256" key="3">
    <source>
        <dbReference type="SAM" id="Coils"/>
    </source>
</evidence>
<dbReference type="Pfam" id="PF00098">
    <property type="entry name" value="zf-CCHC"/>
    <property type="match status" value="1"/>
</dbReference>
<comment type="caution">
    <text evidence="5">The sequence shown here is derived from an EMBL/GenBank/DDBJ whole genome shotgun (WGS) entry which is preliminary data.</text>
</comment>
<dbReference type="SUPFAM" id="SSF57756">
    <property type="entry name" value="Retrovirus zinc finger-like domains"/>
    <property type="match status" value="1"/>
</dbReference>
<evidence type="ECO:0000313" key="5">
    <source>
        <dbReference type="EMBL" id="GFQ73663.1"/>
    </source>
</evidence>
<dbReference type="OrthoDB" id="10066265at2759"/>
<dbReference type="FunFam" id="1.10.340.70:FF:000001">
    <property type="entry name" value="Retrovirus-related Pol polyprotein from transposon gypsy-like Protein"/>
    <property type="match status" value="1"/>
</dbReference>
<dbReference type="PANTHER" id="PTHR37984:SF15">
    <property type="entry name" value="INTEGRASE CATALYTIC DOMAIN-CONTAINING PROTEIN"/>
    <property type="match status" value="1"/>
</dbReference>
<feature type="domain" description="CCHC-type" evidence="4">
    <location>
        <begin position="155"/>
        <end position="171"/>
    </location>
</feature>
<dbReference type="PANTHER" id="PTHR37984">
    <property type="entry name" value="PROTEIN CBG26694"/>
    <property type="match status" value="1"/>
</dbReference>
<dbReference type="Gene3D" id="4.10.60.10">
    <property type="entry name" value="Zinc finger, CCHC-type"/>
    <property type="match status" value="1"/>
</dbReference>
<protein>
    <recommendedName>
        <fullName evidence="1">RNA-directed DNA polymerase</fullName>
        <ecNumber evidence="1">2.7.7.49</ecNumber>
    </recommendedName>
</protein>
<dbReference type="GO" id="GO:0003676">
    <property type="term" value="F:nucleic acid binding"/>
    <property type="evidence" value="ECO:0007669"/>
    <property type="project" value="InterPro"/>
</dbReference>
<dbReference type="SUPFAM" id="SSF50630">
    <property type="entry name" value="Acid proteases"/>
    <property type="match status" value="1"/>
</dbReference>
<keyword evidence="6" id="KW-1185">Reference proteome</keyword>
<dbReference type="GO" id="GO:0008270">
    <property type="term" value="F:zinc ion binding"/>
    <property type="evidence" value="ECO:0007669"/>
    <property type="project" value="UniProtKB-KW"/>
</dbReference>
<dbReference type="SMART" id="SM00343">
    <property type="entry name" value="ZnF_C2HC"/>
    <property type="match status" value="1"/>
</dbReference>
<dbReference type="EMBL" id="BMAO01001472">
    <property type="protein sequence ID" value="GFQ73663.1"/>
    <property type="molecule type" value="Genomic_DNA"/>
</dbReference>
<evidence type="ECO:0000259" key="4">
    <source>
        <dbReference type="PROSITE" id="PS50158"/>
    </source>
</evidence>
<evidence type="ECO:0000313" key="6">
    <source>
        <dbReference type="Proteomes" id="UP000887116"/>
    </source>
</evidence>
<dbReference type="EC" id="2.7.7.49" evidence="1"/>
<dbReference type="GO" id="GO:0003964">
    <property type="term" value="F:RNA-directed DNA polymerase activity"/>
    <property type="evidence" value="ECO:0007669"/>
    <property type="project" value="UniProtKB-EC"/>
</dbReference>
<dbReference type="Gene3D" id="1.10.340.70">
    <property type="match status" value="1"/>
</dbReference>
<sequence length="737" mass="83549">MAYLGKARKEDLRLLAEELNLNVGDNMKISDLSKLITTHPDYDEEFSKNQLTVIIEDRKLREQQEIENRKLREQQEIENRKLREQQEMALKQQEFEKENQRLDREFQLEKLRLENERLKGLTSTPEAKPKDAPFFRKTKLPVESNTGTSRGFKPKCFICENVGHLARECPKNTRKTPPRNARSNTITAKGTELESTKEVVTARVSIPVSVPINTRNGIDDLQFVDIKCGQTSIKAVIDTGAQISVLREDLIGKDCGEGEGTIQIISAFGEKEIAALKLFNLKIDDGKHGSVPIMCAVSKKLVNDMLISATAYEILLENVQLFDFENQRDFECTKGKDIQLESEEELSTLALGQETETSETNLAKSSFVKLQRMDESLGPVWSQAKNKQNAYEIDDGVLIHTESICGEDVKQVVLPTCKREEVMKVAHEIPLAGHLGESKTKQRIKYSFFWPKLKQDENGNNWDSHLPYLMFAYREVPHSTTGVSPYQIVYGRLPNGPLKLLKEVWTGDKEIPTGSSKSFEEYLRDLTGKLKQAHNLARGNSEKAQAEYASRYNLRSREKRLAVGDQVLVLIPSSSHKLLKKWMGPASIIELPRPHTARVKMDDGSEKELHFNKLQSYIARIEQIGLIFDQDDEFGELHYAPTDTVELDVNDIYSHVMDSSSGLENSQKHQLADLLSRFSDVFSSVPGSAKVKGHSVSLMPDYVPKKLKPYRIPIALQEEAHRLQTDAFRLGEGVRIP</sequence>
<dbReference type="Pfam" id="PF17921">
    <property type="entry name" value="Integrase_H2C2"/>
    <property type="match status" value="1"/>
</dbReference>
<dbReference type="InterPro" id="IPR001878">
    <property type="entry name" value="Znf_CCHC"/>
</dbReference>
<dbReference type="PROSITE" id="PS50158">
    <property type="entry name" value="ZF_CCHC"/>
    <property type="match status" value="1"/>
</dbReference>
<dbReference type="InterPro" id="IPR041588">
    <property type="entry name" value="Integrase_H2C2"/>
</dbReference>
<organism evidence="5 6">
    <name type="scientific">Trichonephila clavata</name>
    <name type="common">Joro spider</name>
    <name type="synonym">Nephila clavata</name>
    <dbReference type="NCBI Taxonomy" id="2740835"/>
    <lineage>
        <taxon>Eukaryota</taxon>
        <taxon>Metazoa</taxon>
        <taxon>Ecdysozoa</taxon>
        <taxon>Arthropoda</taxon>
        <taxon>Chelicerata</taxon>
        <taxon>Arachnida</taxon>
        <taxon>Araneae</taxon>
        <taxon>Araneomorphae</taxon>
        <taxon>Entelegynae</taxon>
        <taxon>Araneoidea</taxon>
        <taxon>Nephilidae</taxon>
        <taxon>Trichonephila</taxon>
    </lineage>
</organism>
<dbReference type="Proteomes" id="UP000887116">
    <property type="component" value="Unassembled WGS sequence"/>
</dbReference>
<feature type="coiled-coil region" evidence="3">
    <location>
        <begin position="54"/>
        <end position="105"/>
    </location>
</feature>
<keyword evidence="2" id="KW-0479">Metal-binding</keyword>
<keyword evidence="2" id="KW-0863">Zinc-finger</keyword>
<evidence type="ECO:0000256" key="1">
    <source>
        <dbReference type="ARBA" id="ARBA00012493"/>
    </source>
</evidence>
<name>A0A8X6G3X7_TRICU</name>
<dbReference type="InterPro" id="IPR036875">
    <property type="entry name" value="Znf_CCHC_sf"/>
</dbReference>
<keyword evidence="2" id="KW-0862">Zinc</keyword>
<dbReference type="InterPro" id="IPR021109">
    <property type="entry name" value="Peptidase_aspartic_dom_sf"/>
</dbReference>
<dbReference type="InterPro" id="IPR050951">
    <property type="entry name" value="Retrovirus_Pol_polyprotein"/>
</dbReference>
<accession>A0A8X6G3X7</accession>